<dbReference type="SMART" id="SM00020">
    <property type="entry name" value="Tryp_SPc"/>
    <property type="match status" value="1"/>
</dbReference>
<evidence type="ECO:0000259" key="7">
    <source>
        <dbReference type="PROSITE" id="PS50240"/>
    </source>
</evidence>
<sequence length="257" mass="28085">MGGRDAIEVDYPYIVKLELQTVMYRVPKIIKNEHICTAGVLTPTWTLTAAHCLTLKTKKVRKLISMVITIRYGTLENSTTSNILYAITHPAYRLTTDRIQNDIGLLKTEAIPLAQYARVSALDFATMVGQEAALTGFGLTNNAEGVVGDARWVNKPLQILDVVIVRCDRDKSVMKPSMCLARRCDKSAGMCPGDSGGPMIHASGIVGVNSLGPSELGTLCLMKSTDPVYDTAEVTPISPFIDWITDTTNKDDDDVLY</sequence>
<dbReference type="GO" id="GO:0006508">
    <property type="term" value="P:proteolysis"/>
    <property type="evidence" value="ECO:0007669"/>
    <property type="project" value="UniProtKB-KW"/>
</dbReference>
<dbReference type="GO" id="GO:0004252">
    <property type="term" value="F:serine-type endopeptidase activity"/>
    <property type="evidence" value="ECO:0007669"/>
    <property type="project" value="InterPro"/>
</dbReference>
<dbReference type="PANTHER" id="PTHR24276">
    <property type="entry name" value="POLYSERASE-RELATED"/>
    <property type="match status" value="1"/>
</dbReference>
<evidence type="ECO:0000256" key="3">
    <source>
        <dbReference type="ARBA" id="ARBA00022801"/>
    </source>
</evidence>
<dbReference type="EMBL" id="NWSH01002169">
    <property type="protein sequence ID" value="PCG68979.1"/>
    <property type="molecule type" value="Genomic_DNA"/>
</dbReference>
<comment type="similarity">
    <text evidence="1">Belongs to the peptidase S1 family.</text>
</comment>
<dbReference type="PROSITE" id="PS00135">
    <property type="entry name" value="TRYPSIN_SER"/>
    <property type="match status" value="1"/>
</dbReference>
<protein>
    <recommendedName>
        <fullName evidence="7">Peptidase S1 domain-containing protein</fullName>
    </recommendedName>
</protein>
<keyword evidence="2 6" id="KW-0645">Protease</keyword>
<dbReference type="PANTHER" id="PTHR24276:SF98">
    <property type="entry name" value="FI18310P1-RELATED"/>
    <property type="match status" value="1"/>
</dbReference>
<dbReference type="SUPFAM" id="SSF50494">
    <property type="entry name" value="Trypsin-like serine proteases"/>
    <property type="match status" value="1"/>
</dbReference>
<dbReference type="InterPro" id="IPR050430">
    <property type="entry name" value="Peptidase_S1"/>
</dbReference>
<reference evidence="8" key="1">
    <citation type="submission" date="2017-09" db="EMBL/GenBank/DDBJ databases">
        <title>Contemporary evolution of a Lepidopteran species, Heliothis virescens, in response to modern agricultural practices.</title>
        <authorList>
            <person name="Fritz M.L."/>
            <person name="Deyonke A.M."/>
            <person name="Papanicolaou A."/>
            <person name="Micinski S."/>
            <person name="Westbrook J."/>
            <person name="Gould F."/>
        </authorList>
    </citation>
    <scope>NUCLEOTIDE SEQUENCE [LARGE SCALE GENOMIC DNA]</scope>
    <source>
        <strain evidence="8">HvINT-</strain>
        <tissue evidence="8">Whole body</tissue>
    </source>
</reference>
<evidence type="ECO:0000313" key="8">
    <source>
        <dbReference type="EMBL" id="PCG68979.1"/>
    </source>
</evidence>
<proteinExistence type="inferred from homology"/>
<keyword evidence="4 6" id="KW-0720">Serine protease</keyword>
<comment type="caution">
    <text evidence="8">The sequence shown here is derived from an EMBL/GenBank/DDBJ whole genome shotgun (WGS) entry which is preliminary data.</text>
</comment>
<dbReference type="AlphaFoldDB" id="A0A2A4JAU5"/>
<dbReference type="InterPro" id="IPR001254">
    <property type="entry name" value="Trypsin_dom"/>
</dbReference>
<dbReference type="Pfam" id="PF00089">
    <property type="entry name" value="Trypsin"/>
    <property type="match status" value="1"/>
</dbReference>
<dbReference type="Gene3D" id="2.40.10.10">
    <property type="entry name" value="Trypsin-like serine proteases"/>
    <property type="match status" value="1"/>
</dbReference>
<dbReference type="PRINTS" id="PR00722">
    <property type="entry name" value="CHYMOTRYPSIN"/>
</dbReference>
<keyword evidence="5" id="KW-1015">Disulfide bond</keyword>
<accession>A0A2A4JAU5</accession>
<name>A0A2A4JAU5_HELVI</name>
<dbReference type="PROSITE" id="PS00134">
    <property type="entry name" value="TRYPSIN_HIS"/>
    <property type="match status" value="1"/>
</dbReference>
<dbReference type="PROSITE" id="PS50240">
    <property type="entry name" value="TRYPSIN_DOM"/>
    <property type="match status" value="1"/>
</dbReference>
<evidence type="ECO:0000256" key="1">
    <source>
        <dbReference type="ARBA" id="ARBA00007664"/>
    </source>
</evidence>
<evidence type="ECO:0000256" key="4">
    <source>
        <dbReference type="ARBA" id="ARBA00022825"/>
    </source>
</evidence>
<dbReference type="InterPro" id="IPR033116">
    <property type="entry name" value="TRYPSIN_SER"/>
</dbReference>
<dbReference type="InterPro" id="IPR018114">
    <property type="entry name" value="TRYPSIN_HIS"/>
</dbReference>
<dbReference type="InterPro" id="IPR001314">
    <property type="entry name" value="Peptidase_S1A"/>
</dbReference>
<dbReference type="STRING" id="7102.A0A2A4JAU5"/>
<feature type="domain" description="Peptidase S1" evidence="7">
    <location>
        <begin position="1"/>
        <end position="249"/>
    </location>
</feature>
<dbReference type="InterPro" id="IPR009003">
    <property type="entry name" value="Peptidase_S1_PA"/>
</dbReference>
<evidence type="ECO:0000256" key="5">
    <source>
        <dbReference type="ARBA" id="ARBA00023157"/>
    </source>
</evidence>
<organism evidence="8">
    <name type="scientific">Heliothis virescens</name>
    <name type="common">Tobacco budworm moth</name>
    <dbReference type="NCBI Taxonomy" id="7102"/>
    <lineage>
        <taxon>Eukaryota</taxon>
        <taxon>Metazoa</taxon>
        <taxon>Ecdysozoa</taxon>
        <taxon>Arthropoda</taxon>
        <taxon>Hexapoda</taxon>
        <taxon>Insecta</taxon>
        <taxon>Pterygota</taxon>
        <taxon>Neoptera</taxon>
        <taxon>Endopterygota</taxon>
        <taxon>Lepidoptera</taxon>
        <taxon>Glossata</taxon>
        <taxon>Ditrysia</taxon>
        <taxon>Noctuoidea</taxon>
        <taxon>Noctuidae</taxon>
        <taxon>Heliothinae</taxon>
        <taxon>Heliothis</taxon>
    </lineage>
</organism>
<evidence type="ECO:0000256" key="6">
    <source>
        <dbReference type="RuleBase" id="RU363034"/>
    </source>
</evidence>
<dbReference type="InterPro" id="IPR043504">
    <property type="entry name" value="Peptidase_S1_PA_chymotrypsin"/>
</dbReference>
<evidence type="ECO:0000256" key="2">
    <source>
        <dbReference type="ARBA" id="ARBA00022670"/>
    </source>
</evidence>
<keyword evidence="3 6" id="KW-0378">Hydrolase</keyword>
<gene>
    <name evidence="8" type="ORF">B5V51_4641</name>
</gene>